<evidence type="ECO:0000259" key="3">
    <source>
        <dbReference type="Pfam" id="PF08353"/>
    </source>
</evidence>
<dbReference type="PANTHER" id="PTHR23135">
    <property type="entry name" value="MUR LIGASE FAMILY MEMBER"/>
    <property type="match status" value="1"/>
</dbReference>
<dbReference type="Pfam" id="PF08245">
    <property type="entry name" value="Mur_ligase_M"/>
    <property type="match status" value="1"/>
</dbReference>
<dbReference type="InterPro" id="IPR043703">
    <property type="entry name" value="Lipid_II_synth_MurT"/>
</dbReference>
<dbReference type="SUPFAM" id="SSF53623">
    <property type="entry name" value="MurD-like peptide ligases, catalytic domain"/>
    <property type="match status" value="1"/>
</dbReference>
<keyword evidence="1" id="KW-0133">Cell shape</keyword>
<name>A0A6J4PVL4_9ACTN</name>
<dbReference type="GO" id="GO:0008360">
    <property type="term" value="P:regulation of cell shape"/>
    <property type="evidence" value="ECO:0007669"/>
    <property type="project" value="UniProtKB-KW"/>
</dbReference>
<dbReference type="EMBL" id="CADCUW010000329">
    <property type="protein sequence ID" value="CAA9423028.1"/>
    <property type="molecule type" value="Genomic_DNA"/>
</dbReference>
<keyword evidence="1" id="KW-0067">ATP-binding</keyword>
<evidence type="ECO:0000256" key="1">
    <source>
        <dbReference type="HAMAP-Rule" id="MF_02214"/>
    </source>
</evidence>
<comment type="function">
    <text evidence="1">The lipid II isoglutaminyl synthase complex catalyzes the formation of alpha-D-isoglutamine in the cell wall lipid II stem peptide. The MurT subunit catalyzes the ATP-dependent amidation of D-glutamate residue of lipid II, converting it to an isoglutamine residue.</text>
</comment>
<evidence type="ECO:0000259" key="2">
    <source>
        <dbReference type="Pfam" id="PF08245"/>
    </source>
</evidence>
<dbReference type="PANTHER" id="PTHR23135:SF7">
    <property type="entry name" value="LIPID II ISOGLUTAMINYL SYNTHASE (GLUTAMINE-HYDROLYZING) SUBUNIT MURT"/>
    <property type="match status" value="1"/>
</dbReference>
<reference evidence="4" key="1">
    <citation type="submission" date="2020-02" db="EMBL/GenBank/DDBJ databases">
        <authorList>
            <person name="Meier V. D."/>
        </authorList>
    </citation>
    <scope>NUCLEOTIDE SEQUENCE</scope>
    <source>
        <strain evidence="4">AVDCRST_MAG01</strain>
    </source>
</reference>
<keyword evidence="1" id="KW-0961">Cell wall biogenesis/degradation</keyword>
<dbReference type="InterPro" id="IPR036565">
    <property type="entry name" value="Mur-like_cat_sf"/>
</dbReference>
<gene>
    <name evidence="1" type="primary">murT</name>
    <name evidence="4" type="ORF">AVDCRST_MAG01-01-2410</name>
</gene>
<accession>A0A6J4PVL4</accession>
<comment type="similarity">
    <text evidence="1">Belongs to the MurCDEF family. MurT subfamily.</text>
</comment>
<dbReference type="HAMAP" id="MF_02214">
    <property type="entry name" value="Lipid_II_synth_MurT"/>
    <property type="match status" value="1"/>
</dbReference>
<dbReference type="AlphaFoldDB" id="A0A6J4PVL4"/>
<dbReference type="UniPathway" id="UPA00219"/>
<comment type="pathway">
    <text evidence="1">Cell wall biogenesis; peptidoglycan biosynthesis.</text>
</comment>
<proteinExistence type="inferred from homology"/>
<dbReference type="Gene3D" id="3.40.1190.10">
    <property type="entry name" value="Mur-like, catalytic domain"/>
    <property type="match status" value="1"/>
</dbReference>
<sequence length="471" mass="49297">MSTWTDPRLLAAIGAAKAAQLASRRLGRGGGSTIPGVVARRVDPGVLNKLSRKLSLGSAAITGTNGKTTTTGMISKILATAGVGVVNNSTGANLVTGVTAALVSDASLSGRPTAKMGLFEVDEASVPRVAAEAKLKILAVLNLFRDQLDRYGELAYTGKVIASAFADLPPDGAVVLNADDPLVASLGSSANSPVFYGVDAPDLDTGGLQHVADSKDCPVCGTPLDYSAVYMGHVGVYRCPKGDFARPPLAYRASRVRLEGARGSSFLLTTPKGEREARISLPGLYNVYNALAAAAVAGEAGVGLDDVVRGLGAFGGAFGRVERIEAGDREAFLLLIKNPVGFNEILRTFVTGADAKNVLIAINDNDADGRDVSWLWDVDFEMLAEARAEGVTDAAPFTVSGVRAGDMAVRLKYADLPIGEVIPDRKEAIRAALKSTPPGETLYVLPTYTAMLEIRKALGDMGYTHQFWEEG</sequence>
<keyword evidence="1" id="KW-0547">Nucleotide-binding</keyword>
<comment type="catalytic activity">
    <reaction evidence="1">
        <text>beta-D-GlcNAc-(1-&gt;4)-Mur2Ac(oyl-L-Ala-gamma-D-Glu-L-Lys-D-Ala-D-Ala)-di-trans,octa-cis-undecaprenyl diphosphate + ATP = beta-D-GlcNAc-(1-&gt;4)-Mur2Ac(oyl-L-Ala-gamma-D-O-P-Glu-L-Lys-D-Ala-D-Ala)-di-trans,octa-cis-undecaprenyl diphosphate + ADP</text>
        <dbReference type="Rhea" id="RHEA:59488"/>
        <dbReference type="ChEBI" id="CHEBI:30616"/>
        <dbReference type="ChEBI" id="CHEBI:60033"/>
        <dbReference type="ChEBI" id="CHEBI:143132"/>
        <dbReference type="ChEBI" id="CHEBI:456216"/>
    </reaction>
</comment>
<keyword evidence="4" id="KW-0808">Transferase</keyword>
<dbReference type="GO" id="GO:0071555">
    <property type="term" value="P:cell wall organization"/>
    <property type="evidence" value="ECO:0007669"/>
    <property type="project" value="UniProtKB-KW"/>
</dbReference>
<keyword evidence="1 4" id="KW-0436">Ligase</keyword>
<keyword evidence="1" id="KW-0573">Peptidoglycan synthesis</keyword>
<comment type="catalytic activity">
    <reaction evidence="1">
        <text>beta-D-GlcNAc-(1-&gt;4)-Mur2Ac(oyl-L-Ala-gamma-D-Glu-L-Lys-D-Ala-D-Ala)-di-trans,octa-cis-undecaprenyl diphosphate + L-glutamine + ATP + H2O = beta-D-GlcNAc-(1-&gt;4)-Mur2Ac(oyl-L-Ala-D-isoglutaminyl-L-Lys-D-Ala-D-Ala)-di-trans,octa-cis-undecaprenyl diphosphate + L-glutamate + ADP + phosphate + H(+)</text>
        <dbReference type="Rhea" id="RHEA:57928"/>
        <dbReference type="ChEBI" id="CHEBI:15377"/>
        <dbReference type="ChEBI" id="CHEBI:15378"/>
        <dbReference type="ChEBI" id="CHEBI:29985"/>
        <dbReference type="ChEBI" id="CHEBI:30616"/>
        <dbReference type="ChEBI" id="CHEBI:43474"/>
        <dbReference type="ChEBI" id="CHEBI:58359"/>
        <dbReference type="ChEBI" id="CHEBI:60033"/>
        <dbReference type="ChEBI" id="CHEBI:62233"/>
        <dbReference type="ChEBI" id="CHEBI:456216"/>
        <dbReference type="EC" id="6.3.5.13"/>
    </reaction>
</comment>
<dbReference type="GO" id="GO:0016740">
    <property type="term" value="F:transferase activity"/>
    <property type="evidence" value="ECO:0007669"/>
    <property type="project" value="UniProtKB-KW"/>
</dbReference>
<dbReference type="InterPro" id="IPR013221">
    <property type="entry name" value="Mur_ligase_cen"/>
</dbReference>
<dbReference type="Pfam" id="PF08353">
    <property type="entry name" value="MurT_C"/>
    <property type="match status" value="1"/>
</dbReference>
<comment type="catalytic activity">
    <reaction evidence="1">
        <text>beta-D-GlcNAc-(1-&gt;4)-Mur2Ac(oyl-L-Ala-gamma-D-O-P-Glu-L-Lys-D-Ala-D-Ala)-di-trans,octa-cis-undecaprenyl diphosphate + NH4(+) = beta-D-GlcNAc-(1-&gt;4)-Mur2Ac(oyl-L-Ala-D-isoglutaminyl-L-Lys-D-Ala-D-Ala)-di-trans,octa-cis-undecaprenyl diphosphate + phosphate + H(+)</text>
        <dbReference type="Rhea" id="RHEA:57932"/>
        <dbReference type="ChEBI" id="CHEBI:15378"/>
        <dbReference type="ChEBI" id="CHEBI:28938"/>
        <dbReference type="ChEBI" id="CHEBI:43474"/>
        <dbReference type="ChEBI" id="CHEBI:62233"/>
        <dbReference type="ChEBI" id="CHEBI:143132"/>
    </reaction>
</comment>
<dbReference type="GO" id="GO:0005524">
    <property type="term" value="F:ATP binding"/>
    <property type="evidence" value="ECO:0007669"/>
    <property type="project" value="UniProtKB-UniRule"/>
</dbReference>
<comment type="caution">
    <text evidence="1">Lacks conserved residue(s) required for the propagation of feature annotation.</text>
</comment>
<organism evidence="4">
    <name type="scientific">uncultured Rubrobacteraceae bacterium</name>
    <dbReference type="NCBI Taxonomy" id="349277"/>
    <lineage>
        <taxon>Bacteria</taxon>
        <taxon>Bacillati</taxon>
        <taxon>Actinomycetota</taxon>
        <taxon>Rubrobacteria</taxon>
        <taxon>Rubrobacterales</taxon>
        <taxon>Rubrobacteraceae</taxon>
        <taxon>environmental samples</taxon>
    </lineage>
</organism>
<dbReference type="GO" id="GO:0016881">
    <property type="term" value="F:acid-amino acid ligase activity"/>
    <property type="evidence" value="ECO:0007669"/>
    <property type="project" value="InterPro"/>
</dbReference>
<feature type="domain" description="Mur ligase central" evidence="2">
    <location>
        <begin position="61"/>
        <end position="215"/>
    </location>
</feature>
<keyword evidence="1" id="KW-0479">Metal-binding</keyword>
<dbReference type="EC" id="6.3.5.13" evidence="1"/>
<feature type="active site" evidence="1">
    <location>
        <position position="371"/>
    </location>
</feature>
<dbReference type="GO" id="GO:0140282">
    <property type="term" value="F:carbon-nitrogen ligase activity on lipid II"/>
    <property type="evidence" value="ECO:0007669"/>
    <property type="project" value="UniProtKB-UniRule"/>
</dbReference>
<dbReference type="GO" id="GO:0009252">
    <property type="term" value="P:peptidoglycan biosynthetic process"/>
    <property type="evidence" value="ECO:0007669"/>
    <property type="project" value="UniProtKB-UniRule"/>
</dbReference>
<comment type="subunit">
    <text evidence="1">Forms a heterodimer with GatD.</text>
</comment>
<dbReference type="GO" id="GO:0046872">
    <property type="term" value="F:metal ion binding"/>
    <property type="evidence" value="ECO:0007669"/>
    <property type="project" value="UniProtKB-KW"/>
</dbReference>
<evidence type="ECO:0000313" key="4">
    <source>
        <dbReference type="EMBL" id="CAA9423028.1"/>
    </source>
</evidence>
<dbReference type="InterPro" id="IPR013564">
    <property type="entry name" value="MurT_C"/>
</dbReference>
<feature type="domain" description="Lipid II isoglutaminyl synthase (glutamine-hydrolyzing) subunit MurT C-terminal" evidence="3">
    <location>
        <begin position="335"/>
        <end position="451"/>
    </location>
</feature>
<protein>
    <recommendedName>
        <fullName evidence="1">Lipid II isoglutaminyl synthase (glutamine-hydrolyzing) subunit MurT</fullName>
        <ecNumber evidence="1">6.3.5.13</ecNumber>
    </recommendedName>
</protein>